<reference evidence="3" key="1">
    <citation type="journal article" date="2017" name="Genome Biol.">
        <title>Comparative genomics reveals high biological diversity and specific adaptations in the industrially and medically important fungal genus Aspergillus.</title>
        <authorList>
            <person name="de Vries R.P."/>
            <person name="Riley R."/>
            <person name="Wiebenga A."/>
            <person name="Aguilar-Osorio G."/>
            <person name="Amillis S."/>
            <person name="Uchima C.A."/>
            <person name="Anderluh G."/>
            <person name="Asadollahi M."/>
            <person name="Askin M."/>
            <person name="Barry K."/>
            <person name="Battaglia E."/>
            <person name="Bayram O."/>
            <person name="Benocci T."/>
            <person name="Braus-Stromeyer S.A."/>
            <person name="Caldana C."/>
            <person name="Canovas D."/>
            <person name="Cerqueira G.C."/>
            <person name="Chen F."/>
            <person name="Chen W."/>
            <person name="Choi C."/>
            <person name="Clum A."/>
            <person name="Dos Santos R.A."/>
            <person name="Damasio A.R."/>
            <person name="Diallinas G."/>
            <person name="Emri T."/>
            <person name="Fekete E."/>
            <person name="Flipphi M."/>
            <person name="Freyberg S."/>
            <person name="Gallo A."/>
            <person name="Gournas C."/>
            <person name="Habgood R."/>
            <person name="Hainaut M."/>
            <person name="Harispe M.L."/>
            <person name="Henrissat B."/>
            <person name="Hilden K.S."/>
            <person name="Hope R."/>
            <person name="Hossain A."/>
            <person name="Karabika E."/>
            <person name="Karaffa L."/>
            <person name="Karanyi Z."/>
            <person name="Krasevec N."/>
            <person name="Kuo A."/>
            <person name="Kusch H."/>
            <person name="LaButti K."/>
            <person name="Lagendijk E.L."/>
            <person name="Lapidus A."/>
            <person name="Levasseur A."/>
            <person name="Lindquist E."/>
            <person name="Lipzen A."/>
            <person name="Logrieco A.F."/>
            <person name="MacCabe A."/>
            <person name="Maekelae M.R."/>
            <person name="Malavazi I."/>
            <person name="Melin P."/>
            <person name="Meyer V."/>
            <person name="Mielnichuk N."/>
            <person name="Miskei M."/>
            <person name="Molnar A.P."/>
            <person name="Mule G."/>
            <person name="Ngan C.Y."/>
            <person name="Orejas M."/>
            <person name="Orosz E."/>
            <person name="Ouedraogo J.P."/>
            <person name="Overkamp K.M."/>
            <person name="Park H.-S."/>
            <person name="Perrone G."/>
            <person name="Piumi F."/>
            <person name="Punt P.J."/>
            <person name="Ram A.F."/>
            <person name="Ramon A."/>
            <person name="Rauscher S."/>
            <person name="Record E."/>
            <person name="Riano-Pachon D.M."/>
            <person name="Robert V."/>
            <person name="Roehrig J."/>
            <person name="Ruller R."/>
            <person name="Salamov A."/>
            <person name="Salih N.S."/>
            <person name="Samson R.A."/>
            <person name="Sandor E."/>
            <person name="Sanguinetti M."/>
            <person name="Schuetze T."/>
            <person name="Sepcic K."/>
            <person name="Shelest E."/>
            <person name="Sherlock G."/>
            <person name="Sophianopoulou V."/>
            <person name="Squina F.M."/>
            <person name="Sun H."/>
            <person name="Susca A."/>
            <person name="Todd R.B."/>
            <person name="Tsang A."/>
            <person name="Unkles S.E."/>
            <person name="van de Wiele N."/>
            <person name="van Rossen-Uffink D."/>
            <person name="Oliveira J.V."/>
            <person name="Vesth T.C."/>
            <person name="Visser J."/>
            <person name="Yu J.-H."/>
            <person name="Zhou M."/>
            <person name="Andersen M.R."/>
            <person name="Archer D.B."/>
            <person name="Baker S.E."/>
            <person name="Benoit I."/>
            <person name="Brakhage A.A."/>
            <person name="Braus G.H."/>
            <person name="Fischer R."/>
            <person name="Frisvad J.C."/>
            <person name="Goldman G.H."/>
            <person name="Houbraken J."/>
            <person name="Oakley B."/>
            <person name="Pocsi I."/>
            <person name="Scazzocchio C."/>
            <person name="Seiboth B."/>
            <person name="vanKuyk P.A."/>
            <person name="Wortman J."/>
            <person name="Dyer P.S."/>
            <person name="Grigoriev I.V."/>
        </authorList>
    </citation>
    <scope>NUCLEOTIDE SEQUENCE [LARGE SCALE GENOMIC DNA]</scope>
    <source>
        <strain evidence="3">DTO 134E9</strain>
    </source>
</reference>
<dbReference type="InterPro" id="IPR020843">
    <property type="entry name" value="ER"/>
</dbReference>
<proteinExistence type="predicted"/>
<dbReference type="PANTHER" id="PTHR11695">
    <property type="entry name" value="ALCOHOL DEHYDROGENASE RELATED"/>
    <property type="match status" value="1"/>
</dbReference>
<dbReference type="InterPro" id="IPR013154">
    <property type="entry name" value="ADH-like_N"/>
</dbReference>
<dbReference type="Gene3D" id="3.40.50.720">
    <property type="entry name" value="NAD(P)-binding Rossmann-like Domain"/>
    <property type="match status" value="1"/>
</dbReference>
<accession>A0A1L9R5S8</accession>
<dbReference type="STRING" id="1073089.A0A1L9R5S8"/>
<dbReference type="SUPFAM" id="SSF50129">
    <property type="entry name" value="GroES-like"/>
    <property type="match status" value="1"/>
</dbReference>
<dbReference type="CDD" id="cd08267">
    <property type="entry name" value="MDR1"/>
    <property type="match status" value="1"/>
</dbReference>
<keyword evidence="3" id="KW-1185">Reference proteome</keyword>
<dbReference type="RefSeq" id="XP_040683949.1">
    <property type="nucleotide sequence ID" value="XM_040838123.1"/>
</dbReference>
<dbReference type="Proteomes" id="UP000184383">
    <property type="component" value="Unassembled WGS sequence"/>
</dbReference>
<dbReference type="OrthoDB" id="201656at2759"/>
<evidence type="ECO:0000313" key="3">
    <source>
        <dbReference type="Proteomes" id="UP000184383"/>
    </source>
</evidence>
<gene>
    <name evidence="2" type="ORF">ASPWEDRAFT_54906</name>
</gene>
<dbReference type="Gene3D" id="3.90.180.10">
    <property type="entry name" value="Medium-chain alcohol dehydrogenases, catalytic domain"/>
    <property type="match status" value="1"/>
</dbReference>
<dbReference type="Pfam" id="PF13602">
    <property type="entry name" value="ADH_zinc_N_2"/>
    <property type="match status" value="1"/>
</dbReference>
<dbReference type="PANTHER" id="PTHR11695:SF294">
    <property type="entry name" value="RETICULON-4-INTERACTING PROTEIN 1, MITOCHONDRIAL"/>
    <property type="match status" value="1"/>
</dbReference>
<dbReference type="SMART" id="SM00829">
    <property type="entry name" value="PKS_ER"/>
    <property type="match status" value="1"/>
</dbReference>
<dbReference type="GO" id="GO:0005739">
    <property type="term" value="C:mitochondrion"/>
    <property type="evidence" value="ECO:0007669"/>
    <property type="project" value="TreeGrafter"/>
</dbReference>
<sequence length="338" mass="35622">MTTTHPPTMKAWLYSSTTGGLETNLTMTSSARTPGPLQQNQLLIQVISASLNPADYKLPELMGIAAKAIIGLPASPGMDFCGRVVTTGSGVTEYTPGAVVYGSLAGAVQFGSLGEYIVANVDKVAALPEGVEVDHAATVGVTGQTAYQSLAGYVVPGDKVFINGGSGGCGIYGIQIAKAMGCYVTTTCSGRNVALCKELGADEVIDYTAQDVVGVLKGGGRVYSHVVDNVGVPENLYRECDSFLMPGKVFVQIGVVSLGTAVERFVRPGFLGGGKRKYDYVVCKNEREHLVKIGEWIREGKIKVVVDSAWAFEDAVKGYEKVRSGRARGKVVVHVTEA</sequence>
<dbReference type="InterPro" id="IPR050700">
    <property type="entry name" value="YIM1/Zinc_Alcohol_DH_Fams"/>
</dbReference>
<dbReference type="AlphaFoldDB" id="A0A1L9R5S8"/>
<dbReference type="EMBL" id="KV878217">
    <property type="protein sequence ID" value="OJJ30272.1"/>
    <property type="molecule type" value="Genomic_DNA"/>
</dbReference>
<dbReference type="GeneID" id="63753971"/>
<organism evidence="2 3">
    <name type="scientific">Aspergillus wentii DTO 134E9</name>
    <dbReference type="NCBI Taxonomy" id="1073089"/>
    <lineage>
        <taxon>Eukaryota</taxon>
        <taxon>Fungi</taxon>
        <taxon>Dikarya</taxon>
        <taxon>Ascomycota</taxon>
        <taxon>Pezizomycotina</taxon>
        <taxon>Eurotiomycetes</taxon>
        <taxon>Eurotiomycetidae</taxon>
        <taxon>Eurotiales</taxon>
        <taxon>Aspergillaceae</taxon>
        <taxon>Aspergillus</taxon>
        <taxon>Aspergillus subgen. Cremei</taxon>
    </lineage>
</organism>
<protein>
    <recommendedName>
        <fullName evidence="1">Enoyl reductase (ER) domain-containing protein</fullName>
    </recommendedName>
</protein>
<dbReference type="InterPro" id="IPR036291">
    <property type="entry name" value="NAD(P)-bd_dom_sf"/>
</dbReference>
<dbReference type="VEuPathDB" id="FungiDB:ASPWEDRAFT_54906"/>
<evidence type="ECO:0000313" key="2">
    <source>
        <dbReference type="EMBL" id="OJJ30272.1"/>
    </source>
</evidence>
<dbReference type="Pfam" id="PF08240">
    <property type="entry name" value="ADH_N"/>
    <property type="match status" value="1"/>
</dbReference>
<dbReference type="GO" id="GO:0016491">
    <property type="term" value="F:oxidoreductase activity"/>
    <property type="evidence" value="ECO:0007669"/>
    <property type="project" value="InterPro"/>
</dbReference>
<name>A0A1L9R5S8_ASPWE</name>
<dbReference type="SUPFAM" id="SSF51735">
    <property type="entry name" value="NAD(P)-binding Rossmann-fold domains"/>
    <property type="match status" value="1"/>
</dbReference>
<dbReference type="InterPro" id="IPR011032">
    <property type="entry name" value="GroES-like_sf"/>
</dbReference>
<evidence type="ECO:0000259" key="1">
    <source>
        <dbReference type="SMART" id="SM00829"/>
    </source>
</evidence>
<feature type="domain" description="Enoyl reductase (ER)" evidence="1">
    <location>
        <begin position="20"/>
        <end position="333"/>
    </location>
</feature>